<feature type="active site" description="Nucleophile" evidence="2">
    <location>
        <position position="100"/>
    </location>
</feature>
<evidence type="ECO:0000313" key="6">
    <source>
        <dbReference type="Proteomes" id="UP000800200"/>
    </source>
</evidence>
<dbReference type="InterPro" id="IPR053137">
    <property type="entry name" value="NLR-like"/>
</dbReference>
<dbReference type="InterPro" id="IPR027417">
    <property type="entry name" value="P-loop_NTPase"/>
</dbReference>
<dbReference type="CDD" id="cd07216">
    <property type="entry name" value="Pat17_PNPLA8_PNPLA9_like3"/>
    <property type="match status" value="1"/>
</dbReference>
<dbReference type="GO" id="GO:0016042">
    <property type="term" value="P:lipid catabolic process"/>
    <property type="evidence" value="ECO:0007669"/>
    <property type="project" value="UniProtKB-UniRule"/>
</dbReference>
<dbReference type="PANTHER" id="PTHR46082:SF6">
    <property type="entry name" value="AAA+ ATPASE DOMAIN-CONTAINING PROTEIN-RELATED"/>
    <property type="match status" value="1"/>
</dbReference>
<keyword evidence="2" id="KW-0378">Hydrolase</keyword>
<keyword evidence="2" id="KW-0442">Lipid degradation</keyword>
<dbReference type="Gene3D" id="3.40.50.300">
    <property type="entry name" value="P-loop containing nucleotide triphosphate hydrolases"/>
    <property type="match status" value="1"/>
</dbReference>
<dbReference type="SUPFAM" id="SSF52151">
    <property type="entry name" value="FabD/lysophospholipase-like"/>
    <property type="match status" value="1"/>
</dbReference>
<dbReference type="PANTHER" id="PTHR46082">
    <property type="entry name" value="ATP/GTP-BINDING PROTEIN-RELATED"/>
    <property type="match status" value="1"/>
</dbReference>
<feature type="short sequence motif" description="GXGXXG" evidence="2">
    <location>
        <begin position="56"/>
        <end position="61"/>
    </location>
</feature>
<keyword evidence="5" id="KW-0418">Kinase</keyword>
<organism evidence="5 6">
    <name type="scientific">Zopfia rhizophila CBS 207.26</name>
    <dbReference type="NCBI Taxonomy" id="1314779"/>
    <lineage>
        <taxon>Eukaryota</taxon>
        <taxon>Fungi</taxon>
        <taxon>Dikarya</taxon>
        <taxon>Ascomycota</taxon>
        <taxon>Pezizomycotina</taxon>
        <taxon>Dothideomycetes</taxon>
        <taxon>Dothideomycetes incertae sedis</taxon>
        <taxon>Zopfiaceae</taxon>
        <taxon>Zopfia</taxon>
    </lineage>
</organism>
<gene>
    <name evidence="5" type="ORF">K469DRAFT_620162</name>
</gene>
<dbReference type="Pfam" id="PF01734">
    <property type="entry name" value="Patatin"/>
    <property type="match status" value="1"/>
</dbReference>
<keyword evidence="1 2" id="KW-0443">Lipid metabolism</keyword>
<feature type="compositionally biased region" description="Low complexity" evidence="3">
    <location>
        <begin position="22"/>
        <end position="32"/>
    </location>
</feature>
<dbReference type="InterPro" id="IPR002641">
    <property type="entry name" value="PNPLA_dom"/>
</dbReference>
<evidence type="ECO:0000256" key="2">
    <source>
        <dbReference type="PROSITE-ProRule" id="PRU01161"/>
    </source>
</evidence>
<dbReference type="GO" id="GO:0043531">
    <property type="term" value="F:ADP binding"/>
    <property type="evidence" value="ECO:0007669"/>
    <property type="project" value="InterPro"/>
</dbReference>
<evidence type="ECO:0000313" key="5">
    <source>
        <dbReference type="EMBL" id="KAF2192161.1"/>
    </source>
</evidence>
<feature type="domain" description="PNPLA" evidence="4">
    <location>
        <begin position="52"/>
        <end position="253"/>
    </location>
</feature>
<dbReference type="GO" id="GO:0046486">
    <property type="term" value="P:glycerolipid metabolic process"/>
    <property type="evidence" value="ECO:0007669"/>
    <property type="project" value="UniProtKB-ARBA"/>
</dbReference>
<dbReference type="InterPro" id="IPR016035">
    <property type="entry name" value="Acyl_Trfase/lysoPLipase"/>
</dbReference>
<evidence type="ECO:0000256" key="3">
    <source>
        <dbReference type="SAM" id="MobiDB-lite"/>
    </source>
</evidence>
<dbReference type="Pfam" id="PF00931">
    <property type="entry name" value="NB-ARC"/>
    <property type="match status" value="1"/>
</dbReference>
<proteinExistence type="predicted"/>
<dbReference type="SUPFAM" id="SSF52540">
    <property type="entry name" value="P-loop containing nucleoside triphosphate hydrolases"/>
    <property type="match status" value="1"/>
</dbReference>
<feature type="active site" description="Proton acceptor" evidence="2">
    <location>
        <position position="240"/>
    </location>
</feature>
<feature type="short sequence motif" description="DGA/G" evidence="2">
    <location>
        <begin position="240"/>
        <end position="242"/>
    </location>
</feature>
<feature type="region of interest" description="Disordered" evidence="3">
    <location>
        <begin position="20"/>
        <end position="42"/>
    </location>
</feature>
<sequence length="832" mass="93641">MDLTFFLAFISFHPPKPMPTNAAQAAMEQALAPTQKQGEESNPVDTTGLCLLSLDGGGIRGLSALYILKGLMDQLNQARRAANLPPVKPCEIFDLIGGTSTGGLIAIMLGRLEMDVNECISAYSKLMKTVFEEKSSWLPVGWTGRTKAQFDSKRLKSAIEEVIGSKGASTADVFNNGKVRGCLTFVCTVAKETAGITRLRSYTLPDERDIPATICEAALATSAATGFFDPVSIGARQFVDGAFGANNPVDEVEGEAANIWCSETGDLKPLVKCFVSIGTGNPGKKAIEDNMFKFLSKSLVGIVTETEDTERKFVARWAKHFDQKRYFRFNVDQGLQDVGLAEYKEQGRVEAATDEYLRHQTQKFRVRDCVQNLQRKQTRTDVNFAAVMHEYMTRIIQLRKNPPKACWTVPFARNPQFVGRHSQLHRLQDTVFANEQPPKFAITGLGGVGKTQVVLELAYRTREKYPECSIFWIPATNDESLQQAYLDVGRQLGISGLQEEQADIKILVQRHLSQESTGQWLIIFDNADNMDMWINNGGKDKDSRGLKDYLPMSRQGCVVFTTRNRKIAVKLAQSNVIEVLEMDKGAAMQLLSKSLINQELLNDHQDALRLLQQLTFLPLAIVQAAAYINENGITLSDYLVLLEEQEQDVVDLLSEDFEVEGRYQDVKNPVATTWLISFEQIRRLDPLAAEYLSFMSCVDPKHVPQSLLPLAQSRKKETDAIGTLDAYSFVSRRPGDHALDVHRLVHLAMRNWLRREGSLKQWVAKTMKRLEEVFPDLDHKNRSMWRMYLAHARYVLKSDDIEEEVQGRTALRWKFALCLQSDRRDSEAEISF</sequence>
<protein>
    <submittedName>
        <fullName evidence="5">Kinase subdomain-containing protein</fullName>
    </submittedName>
</protein>
<keyword evidence="6" id="KW-1185">Reference proteome</keyword>
<evidence type="ECO:0000256" key="1">
    <source>
        <dbReference type="ARBA" id="ARBA00023098"/>
    </source>
</evidence>
<dbReference type="Gene3D" id="3.40.1090.10">
    <property type="entry name" value="Cytosolic phospholipase A2 catalytic domain"/>
    <property type="match status" value="1"/>
</dbReference>
<feature type="non-terminal residue" evidence="5">
    <location>
        <position position="832"/>
    </location>
</feature>
<name>A0A6A6ELI1_9PEZI</name>
<dbReference type="AlphaFoldDB" id="A0A6A6ELI1"/>
<evidence type="ECO:0000259" key="4">
    <source>
        <dbReference type="PROSITE" id="PS51635"/>
    </source>
</evidence>
<reference evidence="5" key="1">
    <citation type="journal article" date="2020" name="Stud. Mycol.">
        <title>101 Dothideomycetes genomes: a test case for predicting lifestyles and emergence of pathogens.</title>
        <authorList>
            <person name="Haridas S."/>
            <person name="Albert R."/>
            <person name="Binder M."/>
            <person name="Bloem J."/>
            <person name="Labutti K."/>
            <person name="Salamov A."/>
            <person name="Andreopoulos B."/>
            <person name="Baker S."/>
            <person name="Barry K."/>
            <person name="Bills G."/>
            <person name="Bluhm B."/>
            <person name="Cannon C."/>
            <person name="Castanera R."/>
            <person name="Culley D."/>
            <person name="Daum C."/>
            <person name="Ezra D."/>
            <person name="Gonzalez J."/>
            <person name="Henrissat B."/>
            <person name="Kuo A."/>
            <person name="Liang C."/>
            <person name="Lipzen A."/>
            <person name="Lutzoni F."/>
            <person name="Magnuson J."/>
            <person name="Mondo S."/>
            <person name="Nolan M."/>
            <person name="Ohm R."/>
            <person name="Pangilinan J."/>
            <person name="Park H.-J."/>
            <person name="Ramirez L."/>
            <person name="Alfaro M."/>
            <person name="Sun H."/>
            <person name="Tritt A."/>
            <person name="Yoshinaga Y."/>
            <person name="Zwiers L.-H."/>
            <person name="Turgeon B."/>
            <person name="Goodwin S."/>
            <person name="Spatafora J."/>
            <person name="Crous P."/>
            <person name="Grigoriev I."/>
        </authorList>
    </citation>
    <scope>NUCLEOTIDE SEQUENCE</scope>
    <source>
        <strain evidence="5">CBS 207.26</strain>
    </source>
</reference>
<accession>A0A6A6ELI1</accession>
<dbReference type="OrthoDB" id="1658288at2759"/>
<dbReference type="InterPro" id="IPR002182">
    <property type="entry name" value="NB-ARC"/>
</dbReference>
<dbReference type="Proteomes" id="UP000800200">
    <property type="component" value="Unassembled WGS sequence"/>
</dbReference>
<dbReference type="PROSITE" id="PS51635">
    <property type="entry name" value="PNPLA"/>
    <property type="match status" value="1"/>
</dbReference>
<dbReference type="GO" id="GO:0016787">
    <property type="term" value="F:hydrolase activity"/>
    <property type="evidence" value="ECO:0007669"/>
    <property type="project" value="UniProtKB-UniRule"/>
</dbReference>
<feature type="short sequence motif" description="GXSXG" evidence="2">
    <location>
        <begin position="98"/>
        <end position="102"/>
    </location>
</feature>
<keyword evidence="5" id="KW-0808">Transferase</keyword>
<dbReference type="EMBL" id="ML994615">
    <property type="protein sequence ID" value="KAF2192161.1"/>
    <property type="molecule type" value="Genomic_DNA"/>
</dbReference>
<dbReference type="GO" id="GO:0016301">
    <property type="term" value="F:kinase activity"/>
    <property type="evidence" value="ECO:0007669"/>
    <property type="project" value="UniProtKB-KW"/>
</dbReference>